<dbReference type="AlphaFoldDB" id="A0A9Q9SSP7"/>
<organism evidence="1">
    <name type="scientific">Moorena producens (strain JHB)</name>
    <dbReference type="NCBI Taxonomy" id="1454205"/>
    <lineage>
        <taxon>Bacteria</taxon>
        <taxon>Bacillati</taxon>
        <taxon>Cyanobacteriota</taxon>
        <taxon>Cyanophyceae</taxon>
        <taxon>Coleofasciculales</taxon>
        <taxon>Coleofasciculaceae</taxon>
        <taxon>Moorena</taxon>
    </lineage>
</organism>
<proteinExistence type="predicted"/>
<sequence>MVKVRSLKWEVGSQKSEVRSQKSEVIALRLASEVRSQKSEVKEEAFKGNGFL</sequence>
<gene>
    <name evidence="1" type="ORF">BJP36_42100</name>
</gene>
<name>A0A9Q9SSP7_MOOP1</name>
<dbReference type="EMBL" id="CP017708">
    <property type="protein sequence ID" value="WAN68954.1"/>
    <property type="molecule type" value="Genomic_DNA"/>
</dbReference>
<reference evidence="1" key="2">
    <citation type="submission" date="2022-10" db="EMBL/GenBank/DDBJ databases">
        <authorList>
            <person name="Ngo T.-E."/>
        </authorList>
    </citation>
    <scope>NUCLEOTIDE SEQUENCE</scope>
    <source>
        <strain evidence="1">JHB</strain>
    </source>
</reference>
<reference evidence="1" key="1">
    <citation type="journal article" date="2017" name="Proc. Natl. Acad. Sci. U.S.A.">
        <title>Comparative genomics uncovers the prolific and distinctive metabolic potential of the cyanobacterial genus Moorea.</title>
        <authorList>
            <person name="Leao T."/>
            <person name="Castelao G."/>
            <person name="Korobeynikov A."/>
            <person name="Monroe E.A."/>
            <person name="Podell S."/>
            <person name="Glukhov E."/>
            <person name="Allen E.E."/>
            <person name="Gerwick W.H."/>
            <person name="Gerwick L."/>
        </authorList>
    </citation>
    <scope>NUCLEOTIDE SEQUENCE</scope>
    <source>
        <strain evidence="1">JHB</strain>
    </source>
</reference>
<evidence type="ECO:0000313" key="1">
    <source>
        <dbReference type="EMBL" id="WAN68954.1"/>
    </source>
</evidence>
<accession>A0A9Q9SSP7</accession>
<dbReference type="Proteomes" id="UP000176944">
    <property type="component" value="Chromosome"/>
</dbReference>
<protein>
    <submittedName>
        <fullName evidence="1">Uncharacterized protein</fullName>
    </submittedName>
</protein>